<dbReference type="Gene3D" id="3.30.2310.20">
    <property type="entry name" value="RelE-like"/>
    <property type="match status" value="1"/>
</dbReference>
<organism evidence="3 4">
    <name type="scientific">Sphingomonas ginsenosidivorax</name>
    <dbReference type="NCBI Taxonomy" id="862135"/>
    <lineage>
        <taxon>Bacteria</taxon>
        <taxon>Pseudomonadati</taxon>
        <taxon>Pseudomonadota</taxon>
        <taxon>Alphaproteobacteria</taxon>
        <taxon>Sphingomonadales</taxon>
        <taxon>Sphingomonadaceae</taxon>
        <taxon>Sphingomonas</taxon>
    </lineage>
</organism>
<comment type="similarity">
    <text evidence="1">Belongs to the RelE toxin family.</text>
</comment>
<reference evidence="3 4" key="1">
    <citation type="journal article" date="2013" name="Antonie Van Leeuwenhoek">
        <title>Sphingomonas ginsenosidivorax sp. nov., with the ability to transform ginsenosides.</title>
        <authorList>
            <person name="Jin X.F."/>
            <person name="Kim J.K."/>
            <person name="Liu Q.M."/>
            <person name="Kang M.S."/>
            <person name="He D."/>
            <person name="Jin F.X."/>
            <person name="Kim S.C."/>
            <person name="Im W.T."/>
        </authorList>
    </citation>
    <scope>NUCLEOTIDE SEQUENCE [LARGE SCALE GENOMIC DNA]</scope>
    <source>
        <strain evidence="3 4">KHI67</strain>
    </source>
</reference>
<evidence type="ECO:0000256" key="1">
    <source>
        <dbReference type="ARBA" id="ARBA00006226"/>
    </source>
</evidence>
<evidence type="ECO:0000313" key="3">
    <source>
        <dbReference type="EMBL" id="TXC69694.1"/>
    </source>
</evidence>
<keyword evidence="2" id="KW-1277">Toxin-antitoxin system</keyword>
<sequence>MKRVRWTKDARADLAAADAYYRPLNPDFSYRIGQSAIAAGRFLAEHPRAGPVFGGGARKWRIANTDYLLIYRLVDGGVEIVRLRHAYENWRTDR</sequence>
<dbReference type="RefSeq" id="WP_147079189.1">
    <property type="nucleotide sequence ID" value="NZ_VOQR01000001.1"/>
</dbReference>
<dbReference type="Pfam" id="PF05016">
    <property type="entry name" value="ParE_toxin"/>
    <property type="match status" value="1"/>
</dbReference>
<keyword evidence="4" id="KW-1185">Reference proteome</keyword>
<dbReference type="OrthoDB" id="7450717at2"/>
<dbReference type="EMBL" id="VOQR01000001">
    <property type="protein sequence ID" value="TXC69694.1"/>
    <property type="molecule type" value="Genomic_DNA"/>
</dbReference>
<dbReference type="InterPro" id="IPR051803">
    <property type="entry name" value="TA_system_RelE-like_toxin"/>
</dbReference>
<comment type="caution">
    <text evidence="3">The sequence shown here is derived from an EMBL/GenBank/DDBJ whole genome shotgun (WGS) entry which is preliminary data.</text>
</comment>
<accession>A0A5C6UAA4</accession>
<dbReference type="PANTHER" id="PTHR33755">
    <property type="entry name" value="TOXIN PARE1-RELATED"/>
    <property type="match status" value="1"/>
</dbReference>
<proteinExistence type="inferred from homology"/>
<evidence type="ECO:0000256" key="2">
    <source>
        <dbReference type="ARBA" id="ARBA00022649"/>
    </source>
</evidence>
<dbReference type="Proteomes" id="UP000321250">
    <property type="component" value="Unassembled WGS sequence"/>
</dbReference>
<dbReference type="InterPro" id="IPR035093">
    <property type="entry name" value="RelE/ParE_toxin_dom_sf"/>
</dbReference>
<evidence type="ECO:0000313" key="4">
    <source>
        <dbReference type="Proteomes" id="UP000321250"/>
    </source>
</evidence>
<name>A0A5C6UAA4_9SPHN</name>
<dbReference type="InterPro" id="IPR007712">
    <property type="entry name" value="RelE/ParE_toxin"/>
</dbReference>
<dbReference type="PANTHER" id="PTHR33755:SF7">
    <property type="entry name" value="TOXIN MODULE OF TOXIN-ANTITOXIN SYSTEM RELE_STBE FAMILY"/>
    <property type="match status" value="1"/>
</dbReference>
<protein>
    <submittedName>
        <fullName evidence="3">Type II toxin-antitoxin system RelE/ParE family toxin</fullName>
    </submittedName>
</protein>
<gene>
    <name evidence="3" type="ORF">FSB78_00980</name>
</gene>
<dbReference type="AlphaFoldDB" id="A0A5C6UAA4"/>